<accession>A0A5J4VQU6</accession>
<reference evidence="1 2" key="1">
    <citation type="submission" date="2019-03" db="EMBL/GenBank/DDBJ databases">
        <title>Single cell metagenomics reveals metabolic interactions within the superorganism composed of flagellate Streblomastix strix and complex community of Bacteroidetes bacteria on its surface.</title>
        <authorList>
            <person name="Treitli S.C."/>
            <person name="Kolisko M."/>
            <person name="Husnik F."/>
            <person name="Keeling P."/>
            <person name="Hampl V."/>
        </authorList>
    </citation>
    <scope>NUCLEOTIDE SEQUENCE [LARGE SCALE GENOMIC DNA]</scope>
    <source>
        <strain evidence="1">ST1C</strain>
    </source>
</reference>
<gene>
    <name evidence="1" type="ORF">EZS28_019592</name>
</gene>
<evidence type="ECO:0000313" key="1">
    <source>
        <dbReference type="EMBL" id="KAA6384881.1"/>
    </source>
</evidence>
<evidence type="ECO:0000313" key="2">
    <source>
        <dbReference type="Proteomes" id="UP000324800"/>
    </source>
</evidence>
<protein>
    <submittedName>
        <fullName evidence="1">Uncharacterized protein</fullName>
    </submittedName>
</protein>
<organism evidence="1 2">
    <name type="scientific">Streblomastix strix</name>
    <dbReference type="NCBI Taxonomy" id="222440"/>
    <lineage>
        <taxon>Eukaryota</taxon>
        <taxon>Metamonada</taxon>
        <taxon>Preaxostyla</taxon>
        <taxon>Oxymonadida</taxon>
        <taxon>Streblomastigidae</taxon>
        <taxon>Streblomastix</taxon>
    </lineage>
</organism>
<sequence>MQLTEEEKYHELRPNVTGGLANSYHRFNEKDETHLSKQKLEGQYIVSNDLDYIMTHVCGHDLNSLYPSVMSGIPHDFIKYTGHRIYMPSFELVRIECQPEPQSDMNRADLIYYDTDSMMLAVAGDPKQNYQQGFSAEIIDKQIYDQNQYKFFPQPKQVITEENKSQPDKIDEDQ</sequence>
<proteinExistence type="predicted"/>
<dbReference type="AlphaFoldDB" id="A0A5J4VQU6"/>
<dbReference type="Gene3D" id="3.90.1600.10">
    <property type="entry name" value="Palm domain of DNA polymerase"/>
    <property type="match status" value="1"/>
</dbReference>
<name>A0A5J4VQU6_9EUKA</name>
<comment type="caution">
    <text evidence="1">The sequence shown here is derived from an EMBL/GenBank/DDBJ whole genome shotgun (WGS) entry which is preliminary data.</text>
</comment>
<dbReference type="EMBL" id="SNRW01005533">
    <property type="protein sequence ID" value="KAA6384881.1"/>
    <property type="molecule type" value="Genomic_DNA"/>
</dbReference>
<dbReference type="Proteomes" id="UP000324800">
    <property type="component" value="Unassembled WGS sequence"/>
</dbReference>
<dbReference type="InterPro" id="IPR023211">
    <property type="entry name" value="DNA_pol_palm_dom_sf"/>
</dbReference>